<proteinExistence type="predicted"/>
<dbReference type="Proteomes" id="UP001172457">
    <property type="component" value="Chromosome 7"/>
</dbReference>
<protein>
    <submittedName>
        <fullName evidence="1">Uncharacterized protein</fullName>
    </submittedName>
</protein>
<sequence>MAVAKVPTVTVAARVPTAMAWFRRVVSGGSGRYQRAEATLADFDEQRRQIWKSGSAAAVRRRQQKVQRQFSSSWISGGFPTIFLARVSNEETKYGYKEPWSQSKTKHPKKQIWRLEKLGNTKPILNRKKSKKPSLNTRNLELKVWDYGQVDMLIKSTPKVWTDYGQVDMLIRSAPMDIRGILGTQPSNAPLTPIMHLTRDRERYRMFVGKLNYLTMTLPAIAYSVSMVGSVKRNSMLPGIVYSNHGHGHVQCFLDAEWQMDRRSNSGYCLSFVGGNFCLMEKQEGKCSLKIQPEVISPGYHQQTYGVSTKHLFMLHLIVYFMNILRTLKSVGIRRYLLGTILQLSVNKNHKSHLPPRKDFISRKWLATSSDAATDSPCFRLQGLRGCIEVEDGRFSSTTVVPGTKQLISALRKCMLKWLTPGPCTIPVPLCKGTSDACWDSFIESNCGIMADSAGTINPHIPNNAAAQIERSKLDLPPPFGPVKRNIEFISIVLWTALPSAASNQYGDRPNIQHKNDTHMALVVSDKTSCKQDDDIAYQKKNDKRNHLEVASWRISSIGECSVMTKVNNMMLQVSHVSQMPFDKN</sequence>
<gene>
    <name evidence="1" type="ORF">OSB04_028212</name>
</gene>
<dbReference type="AlphaFoldDB" id="A0AA38SS75"/>
<evidence type="ECO:0000313" key="2">
    <source>
        <dbReference type="Proteomes" id="UP001172457"/>
    </source>
</evidence>
<accession>A0AA38SS75</accession>
<name>A0AA38SS75_9ASTR</name>
<keyword evidence="2" id="KW-1185">Reference proteome</keyword>
<organism evidence="1 2">
    <name type="scientific">Centaurea solstitialis</name>
    <name type="common">yellow star-thistle</name>
    <dbReference type="NCBI Taxonomy" id="347529"/>
    <lineage>
        <taxon>Eukaryota</taxon>
        <taxon>Viridiplantae</taxon>
        <taxon>Streptophyta</taxon>
        <taxon>Embryophyta</taxon>
        <taxon>Tracheophyta</taxon>
        <taxon>Spermatophyta</taxon>
        <taxon>Magnoliopsida</taxon>
        <taxon>eudicotyledons</taxon>
        <taxon>Gunneridae</taxon>
        <taxon>Pentapetalae</taxon>
        <taxon>asterids</taxon>
        <taxon>campanulids</taxon>
        <taxon>Asterales</taxon>
        <taxon>Asteraceae</taxon>
        <taxon>Carduoideae</taxon>
        <taxon>Cardueae</taxon>
        <taxon>Centaureinae</taxon>
        <taxon>Centaurea</taxon>
    </lineage>
</organism>
<dbReference type="EMBL" id="JARYMX010000007">
    <property type="protein sequence ID" value="KAJ9541706.1"/>
    <property type="molecule type" value="Genomic_DNA"/>
</dbReference>
<comment type="caution">
    <text evidence="1">The sequence shown here is derived from an EMBL/GenBank/DDBJ whole genome shotgun (WGS) entry which is preliminary data.</text>
</comment>
<evidence type="ECO:0000313" key="1">
    <source>
        <dbReference type="EMBL" id="KAJ9541706.1"/>
    </source>
</evidence>
<reference evidence="1" key="1">
    <citation type="submission" date="2023-03" db="EMBL/GenBank/DDBJ databases">
        <title>Chromosome-scale reference genome and RAD-based genetic map of yellow starthistle (Centaurea solstitialis) reveal putative structural variation and QTLs associated with invader traits.</title>
        <authorList>
            <person name="Reatini B."/>
            <person name="Cang F.A."/>
            <person name="Jiang Q."/>
            <person name="Mckibben M.T.W."/>
            <person name="Barker M.S."/>
            <person name="Rieseberg L.H."/>
            <person name="Dlugosch K.M."/>
        </authorList>
    </citation>
    <scope>NUCLEOTIDE SEQUENCE</scope>
    <source>
        <strain evidence="1">CAN-66</strain>
        <tissue evidence="1">Leaf</tissue>
    </source>
</reference>